<keyword evidence="8" id="KW-0830">Ubiquinone</keyword>
<evidence type="ECO:0000256" key="2">
    <source>
        <dbReference type="ARBA" id="ARBA00006796"/>
    </source>
</evidence>
<organism evidence="8 9">
    <name type="scientific">Pelotomaculum propionicicum</name>
    <dbReference type="NCBI Taxonomy" id="258475"/>
    <lineage>
        <taxon>Bacteria</taxon>
        <taxon>Bacillati</taxon>
        <taxon>Bacillota</taxon>
        <taxon>Clostridia</taxon>
        <taxon>Eubacteriales</taxon>
        <taxon>Desulfotomaculaceae</taxon>
        <taxon>Pelotomaculum</taxon>
    </lineage>
</organism>
<evidence type="ECO:0000313" key="8">
    <source>
        <dbReference type="EMBL" id="TEB06409.1"/>
    </source>
</evidence>
<dbReference type="Pfam" id="PF26311">
    <property type="entry name" value="ETF-QO_FixC_C"/>
    <property type="match status" value="1"/>
</dbReference>
<dbReference type="Pfam" id="PF01494">
    <property type="entry name" value="FAD_binding_3"/>
    <property type="match status" value="1"/>
</dbReference>
<evidence type="ECO:0000259" key="7">
    <source>
        <dbReference type="Pfam" id="PF26311"/>
    </source>
</evidence>
<keyword evidence="5 8" id="KW-0560">Oxidoreductase</keyword>
<dbReference type="InterPro" id="IPR039651">
    <property type="entry name" value="FixC-like"/>
</dbReference>
<dbReference type="InterPro" id="IPR002938">
    <property type="entry name" value="FAD-bd"/>
</dbReference>
<comment type="similarity">
    <text evidence="2">Belongs to the ETF-QO/FixC family.</text>
</comment>
<dbReference type="GO" id="GO:0004174">
    <property type="term" value="F:electron-transferring-flavoprotein dehydrogenase activity"/>
    <property type="evidence" value="ECO:0007669"/>
    <property type="project" value="UniProtKB-EC"/>
</dbReference>
<dbReference type="InterPro" id="IPR059103">
    <property type="entry name" value="FixC-like_C"/>
</dbReference>
<dbReference type="PANTHER" id="PTHR43624:SF2">
    <property type="entry name" value="ELECTRON TRANSFER FLAVOPROTEIN-QUINONE OXIDOREDUCTASE YDIS-RELATED"/>
    <property type="match status" value="1"/>
</dbReference>
<comment type="cofactor">
    <cofactor evidence="1">
        <name>FAD</name>
        <dbReference type="ChEBI" id="CHEBI:57692"/>
    </cofactor>
</comment>
<dbReference type="PRINTS" id="PR00420">
    <property type="entry name" value="RNGMNOXGNASE"/>
</dbReference>
<reference evidence="8 9" key="1">
    <citation type="journal article" date="2018" name="Environ. Microbiol.">
        <title>Novel energy conservation strategies and behaviour of Pelotomaculum schinkii driving syntrophic propionate catabolism.</title>
        <authorList>
            <person name="Hidalgo-Ahumada C.A.P."/>
            <person name="Nobu M.K."/>
            <person name="Narihiro T."/>
            <person name="Tamaki H."/>
            <person name="Liu W.T."/>
            <person name="Kamagata Y."/>
            <person name="Stams A.J.M."/>
            <person name="Imachi H."/>
            <person name="Sousa D.Z."/>
        </authorList>
    </citation>
    <scope>NUCLEOTIDE SEQUENCE [LARGE SCALE GENOMIC DNA]</scope>
    <source>
        <strain evidence="8 9">MGP</strain>
    </source>
</reference>
<dbReference type="OrthoDB" id="9806565at2"/>
<dbReference type="InterPro" id="IPR036188">
    <property type="entry name" value="FAD/NAD-bd_sf"/>
</dbReference>
<name>A0A4Y7RCB9_9FIRM</name>
<protein>
    <submittedName>
        <fullName evidence="8">Electron transfer flavoprotein-ubiquinone oxidoreductase</fullName>
        <ecNumber evidence="8">1.5.5.1</ecNumber>
    </submittedName>
</protein>
<dbReference type="SUPFAM" id="SSF51905">
    <property type="entry name" value="FAD/NAD(P)-binding domain"/>
    <property type="match status" value="1"/>
</dbReference>
<feature type="domain" description="FixC-like C-terminal" evidence="7">
    <location>
        <begin position="368"/>
        <end position="431"/>
    </location>
</feature>
<proteinExistence type="inferred from homology"/>
<feature type="domain" description="FAD-binding" evidence="6">
    <location>
        <begin position="7"/>
        <end position="176"/>
    </location>
</feature>
<accession>A0A4Y7RCB9</accession>
<dbReference type="Proteomes" id="UP000297597">
    <property type="component" value="Unassembled WGS sequence"/>
</dbReference>
<gene>
    <name evidence="8" type="ORF">Pmgp_03751</name>
</gene>
<sequence>MEEEKFAAIIVGAGPAGSTAAYMLAKAGLEVLLVEKGAAPGVKNMFGGRMYSHALNQVIPDFWEEAPLERAVARELITFLDGGRSLTLNCQDLSWTEPPYHSFTLLRAEFDAWLAGKAEEAGAMLACGIRVDDLLIKDGKVAGIIAGEDEMAADVVIAADGVNSLIAQKAGLRKKAPAPHQVGTGAKQVIKLSPEAVSRRFGLSGNNGAAQLFVGDCTKGMQGGGFLYTNKDSISLGLIVSAAELQKNKHRISDLLEEFKASPHIAPLIEGGEVVEYSAHLVPEAGLGMMPQLYSDGILVTGDAAGFVLNLGYVVRGMDFAIASGAAAARAVLSARAANDFSRQKLGLYQQFLKDSFVLRDLEAYRGAPHFLEIQRMFKAYPQFATGLVSKIFTVDGGEPEHLLGKALGQIKKSGIGWGQLAGDGWKGARLL</sequence>
<keyword evidence="4" id="KW-0274">FAD</keyword>
<comment type="caution">
    <text evidence="8">The sequence shown here is derived from an EMBL/GenBank/DDBJ whole genome shotgun (WGS) entry which is preliminary data.</text>
</comment>
<evidence type="ECO:0000256" key="5">
    <source>
        <dbReference type="ARBA" id="ARBA00023002"/>
    </source>
</evidence>
<evidence type="ECO:0000313" key="9">
    <source>
        <dbReference type="Proteomes" id="UP000297597"/>
    </source>
</evidence>
<dbReference type="SUPFAM" id="SSF54373">
    <property type="entry name" value="FAD-linked reductases, C-terminal domain"/>
    <property type="match status" value="1"/>
</dbReference>
<dbReference type="AlphaFoldDB" id="A0A4Y7RCB9"/>
<dbReference type="EC" id="1.5.5.1" evidence="8"/>
<keyword evidence="9" id="KW-1185">Reference proteome</keyword>
<evidence type="ECO:0000259" key="6">
    <source>
        <dbReference type="Pfam" id="PF01494"/>
    </source>
</evidence>
<evidence type="ECO:0000256" key="4">
    <source>
        <dbReference type="ARBA" id="ARBA00022827"/>
    </source>
</evidence>
<evidence type="ECO:0000256" key="3">
    <source>
        <dbReference type="ARBA" id="ARBA00022630"/>
    </source>
</evidence>
<dbReference type="EMBL" id="QFFZ01000099">
    <property type="protein sequence ID" value="TEB06409.1"/>
    <property type="molecule type" value="Genomic_DNA"/>
</dbReference>
<evidence type="ECO:0000256" key="1">
    <source>
        <dbReference type="ARBA" id="ARBA00001974"/>
    </source>
</evidence>
<keyword evidence="3" id="KW-0285">Flavoprotein</keyword>
<dbReference type="Gene3D" id="3.50.50.60">
    <property type="entry name" value="FAD/NAD(P)-binding domain"/>
    <property type="match status" value="1"/>
</dbReference>
<dbReference type="RefSeq" id="WP_134216165.1">
    <property type="nucleotide sequence ID" value="NZ_QFFZ01000099.1"/>
</dbReference>
<dbReference type="PANTHER" id="PTHR43624">
    <property type="entry name" value="ELECTRON TRANSFER FLAVOPROTEIN-QUINONE OXIDOREDUCTASE YDIS-RELATED"/>
    <property type="match status" value="1"/>
</dbReference>